<evidence type="ECO:0000313" key="2">
    <source>
        <dbReference type="EMBL" id="CCA76524.1"/>
    </source>
</evidence>
<protein>
    <submittedName>
        <fullName evidence="2">Uncharacterized protein</fullName>
    </submittedName>
</protein>
<evidence type="ECO:0000313" key="3">
    <source>
        <dbReference type="Proteomes" id="UP000007148"/>
    </source>
</evidence>
<reference evidence="2 3" key="1">
    <citation type="journal article" date="2011" name="PLoS Pathog.">
        <title>Endophytic Life Strategies Decoded by Genome and Transcriptome Analyses of the Mutualistic Root Symbiont Piriformospora indica.</title>
        <authorList>
            <person name="Zuccaro A."/>
            <person name="Lahrmann U."/>
            <person name="Guldener U."/>
            <person name="Langen G."/>
            <person name="Pfiffi S."/>
            <person name="Biedenkopf D."/>
            <person name="Wong P."/>
            <person name="Samans B."/>
            <person name="Grimm C."/>
            <person name="Basiewicz M."/>
            <person name="Murat C."/>
            <person name="Martin F."/>
            <person name="Kogel K.H."/>
        </authorList>
    </citation>
    <scope>NUCLEOTIDE SEQUENCE [LARGE SCALE GENOMIC DNA]</scope>
    <source>
        <strain evidence="2 3">DSM 11827</strain>
    </source>
</reference>
<dbReference type="Proteomes" id="UP000007148">
    <property type="component" value="Unassembled WGS sequence"/>
</dbReference>
<evidence type="ECO:0000256" key="1">
    <source>
        <dbReference type="SAM" id="MobiDB-lite"/>
    </source>
</evidence>
<keyword evidence="3" id="KW-1185">Reference proteome</keyword>
<dbReference type="AlphaFoldDB" id="G4TYY1"/>
<feature type="region of interest" description="Disordered" evidence="1">
    <location>
        <begin position="1"/>
        <end position="21"/>
    </location>
</feature>
<organism evidence="2 3">
    <name type="scientific">Serendipita indica (strain DSM 11827)</name>
    <name type="common">Root endophyte fungus</name>
    <name type="synonym">Piriformospora indica</name>
    <dbReference type="NCBI Taxonomy" id="1109443"/>
    <lineage>
        <taxon>Eukaryota</taxon>
        <taxon>Fungi</taxon>
        <taxon>Dikarya</taxon>
        <taxon>Basidiomycota</taxon>
        <taxon>Agaricomycotina</taxon>
        <taxon>Agaricomycetes</taxon>
        <taxon>Sebacinales</taxon>
        <taxon>Serendipitaceae</taxon>
        <taxon>Serendipita</taxon>
    </lineage>
</organism>
<feature type="region of interest" description="Disordered" evidence="1">
    <location>
        <begin position="102"/>
        <end position="144"/>
    </location>
</feature>
<dbReference type="InParanoid" id="G4TYY1"/>
<feature type="compositionally biased region" description="Polar residues" evidence="1">
    <location>
        <begin position="123"/>
        <end position="144"/>
    </location>
</feature>
<feature type="non-terminal residue" evidence="2">
    <location>
        <position position="170"/>
    </location>
</feature>
<sequence>MSTLLLDSRPKDFEADADADDETNEAYDSFDIFIGFKVSRSSIDSSRKPGSLLIRGPYSRAQSVESTDSSVTTDLFITTSQAASPGASTSYTELTECQETRLSHLLDTKPATSPAPPAPNSAEQNVSSYVRPPNATQQGALPSFDTFLQSVGQLRSSSTLPLKQESEADH</sequence>
<name>G4TYY1_SERID</name>
<dbReference type="HOGENOM" id="CLU_1574475_0_0_1"/>
<feature type="region of interest" description="Disordered" evidence="1">
    <location>
        <begin position="42"/>
        <end position="71"/>
    </location>
</feature>
<proteinExistence type="predicted"/>
<accession>G4TYY1</accession>
<dbReference type="EMBL" id="CAFZ01000805">
    <property type="protein sequence ID" value="CCA76524.1"/>
    <property type="molecule type" value="Genomic_DNA"/>
</dbReference>
<comment type="caution">
    <text evidence="2">The sequence shown here is derived from an EMBL/GenBank/DDBJ whole genome shotgun (WGS) entry which is preliminary data.</text>
</comment>
<gene>
    <name evidence="2" type="ORF">PIIN_10517</name>
</gene>